<dbReference type="Proteomes" id="UP000708208">
    <property type="component" value="Unassembled WGS sequence"/>
</dbReference>
<reference evidence="2" key="1">
    <citation type="submission" date="2021-06" db="EMBL/GenBank/DDBJ databases">
        <authorList>
            <person name="Hodson N. C."/>
            <person name="Mongue J. A."/>
            <person name="Jaron S. K."/>
        </authorList>
    </citation>
    <scope>NUCLEOTIDE SEQUENCE</scope>
</reference>
<gene>
    <name evidence="2" type="ORF">AFUS01_LOCUS15227</name>
</gene>
<feature type="region of interest" description="Disordered" evidence="1">
    <location>
        <begin position="1"/>
        <end position="32"/>
    </location>
</feature>
<name>A0A8J2JY89_9HEXA</name>
<evidence type="ECO:0000313" key="2">
    <source>
        <dbReference type="EMBL" id="CAG7726309.1"/>
    </source>
</evidence>
<evidence type="ECO:0000256" key="1">
    <source>
        <dbReference type="SAM" id="MobiDB-lite"/>
    </source>
</evidence>
<sequence length="64" mass="7152">KRLVKKTKPKSDDISELPTEIAPEDDVPKKSPFGVKLKNVHITPDGKKLKKVTKKTPEGDKVVF</sequence>
<accession>A0A8J2JY89</accession>
<comment type="caution">
    <text evidence="2">The sequence shown here is derived from an EMBL/GenBank/DDBJ whole genome shotgun (WGS) entry which is preliminary data.</text>
</comment>
<dbReference type="AlphaFoldDB" id="A0A8J2JY89"/>
<keyword evidence="3" id="KW-1185">Reference proteome</keyword>
<dbReference type="EMBL" id="CAJVCH010133829">
    <property type="protein sequence ID" value="CAG7726309.1"/>
    <property type="molecule type" value="Genomic_DNA"/>
</dbReference>
<feature type="non-terminal residue" evidence="2">
    <location>
        <position position="1"/>
    </location>
</feature>
<organism evidence="2 3">
    <name type="scientific">Allacma fusca</name>
    <dbReference type="NCBI Taxonomy" id="39272"/>
    <lineage>
        <taxon>Eukaryota</taxon>
        <taxon>Metazoa</taxon>
        <taxon>Ecdysozoa</taxon>
        <taxon>Arthropoda</taxon>
        <taxon>Hexapoda</taxon>
        <taxon>Collembola</taxon>
        <taxon>Symphypleona</taxon>
        <taxon>Sminthuridae</taxon>
        <taxon>Allacma</taxon>
    </lineage>
</organism>
<evidence type="ECO:0000313" key="3">
    <source>
        <dbReference type="Proteomes" id="UP000708208"/>
    </source>
</evidence>
<dbReference type="OrthoDB" id="2152335at2759"/>
<protein>
    <submittedName>
        <fullName evidence="2">Uncharacterized protein</fullName>
    </submittedName>
</protein>
<proteinExistence type="predicted"/>
<feature type="non-terminal residue" evidence="2">
    <location>
        <position position="64"/>
    </location>
</feature>